<name>V5HQ52_9VIBR</name>
<dbReference type="Proteomes" id="UP000017800">
    <property type="component" value="Unassembled WGS sequence"/>
</dbReference>
<organism evidence="1 2">
    <name type="scientific">Vibrio halioticoli NBRC 102217</name>
    <dbReference type="NCBI Taxonomy" id="1219072"/>
    <lineage>
        <taxon>Bacteria</taxon>
        <taxon>Pseudomonadati</taxon>
        <taxon>Pseudomonadota</taxon>
        <taxon>Gammaproteobacteria</taxon>
        <taxon>Vibrionales</taxon>
        <taxon>Vibrionaceae</taxon>
        <taxon>Vibrio</taxon>
    </lineage>
</organism>
<evidence type="ECO:0000313" key="2">
    <source>
        <dbReference type="Proteomes" id="UP000017800"/>
    </source>
</evidence>
<evidence type="ECO:0000313" key="1">
    <source>
        <dbReference type="EMBL" id="GAD91365.1"/>
    </source>
</evidence>
<reference evidence="1 2" key="1">
    <citation type="submission" date="2013-11" db="EMBL/GenBank/DDBJ databases">
        <title>Whole genome shotgun sequence of Vibrio halioticoli NBRC 102217.</title>
        <authorList>
            <person name="Isaki S."/>
            <person name="Kimura A."/>
            <person name="Ohji S."/>
            <person name="Hosoyama A."/>
            <person name="Fujita N."/>
            <person name="Hashimoto M."/>
            <person name="Hosoyama Y."/>
            <person name="Yamazoe A."/>
        </authorList>
    </citation>
    <scope>NUCLEOTIDE SEQUENCE [LARGE SCALE GENOMIC DNA]</scope>
    <source>
        <strain evidence="1 2">NBRC 102217</strain>
    </source>
</reference>
<accession>V5HQ52</accession>
<comment type="caution">
    <text evidence="1">The sequence shown here is derived from an EMBL/GenBank/DDBJ whole genome shotgun (WGS) entry which is preliminary data.</text>
</comment>
<protein>
    <submittedName>
        <fullName evidence="1">Uncharacterized protein</fullName>
    </submittedName>
</protein>
<dbReference type="eggNOG" id="COG3550">
    <property type="taxonomic scope" value="Bacteria"/>
</dbReference>
<keyword evidence="2" id="KW-1185">Reference proteome</keyword>
<gene>
    <name evidence="1" type="ORF">VHA01S_087_00050</name>
</gene>
<proteinExistence type="predicted"/>
<sequence>MMYPSDRSLISLAKLDDNSRYQDEYLRIEVNAFLGSSRNKMELPFSREDFLIEGPKKQKGMSISGYQPKLSLALD</sequence>
<dbReference type="RefSeq" id="WP_023405654.1">
    <property type="nucleotide sequence ID" value="NZ_BAUJ01000087.1"/>
</dbReference>
<dbReference type="AlphaFoldDB" id="V5HQ52"/>
<dbReference type="EMBL" id="BAUJ01000087">
    <property type="protein sequence ID" value="GAD91365.1"/>
    <property type="molecule type" value="Genomic_DNA"/>
</dbReference>